<proteinExistence type="predicted"/>
<reference evidence="3 4" key="1">
    <citation type="journal article" date="2018" name="New Phytol.">
        <title>Phylogenomics of Endogonaceae and evolution of mycorrhizas within Mucoromycota.</title>
        <authorList>
            <person name="Chang Y."/>
            <person name="Desiro A."/>
            <person name="Na H."/>
            <person name="Sandor L."/>
            <person name="Lipzen A."/>
            <person name="Clum A."/>
            <person name="Barry K."/>
            <person name="Grigoriev I.V."/>
            <person name="Martin F.M."/>
            <person name="Stajich J.E."/>
            <person name="Smith M.E."/>
            <person name="Bonito G."/>
            <person name="Spatafora J.W."/>
        </authorList>
    </citation>
    <scope>NUCLEOTIDE SEQUENCE [LARGE SCALE GENOMIC DNA]</scope>
    <source>
        <strain evidence="3 4">GMNB39</strain>
    </source>
</reference>
<name>A0A433DKA0_9FUNG</name>
<accession>A0A433DKA0</accession>
<evidence type="ECO:0000256" key="1">
    <source>
        <dbReference type="SAM" id="Phobius"/>
    </source>
</evidence>
<dbReference type="InterPro" id="IPR000626">
    <property type="entry name" value="Ubiquitin-like_dom"/>
</dbReference>
<dbReference type="EMBL" id="RBNI01000808">
    <property type="protein sequence ID" value="RUP51298.1"/>
    <property type="molecule type" value="Genomic_DNA"/>
</dbReference>
<organism evidence="3 4">
    <name type="scientific">Jimgerdemannia flammicorona</name>
    <dbReference type="NCBI Taxonomy" id="994334"/>
    <lineage>
        <taxon>Eukaryota</taxon>
        <taxon>Fungi</taxon>
        <taxon>Fungi incertae sedis</taxon>
        <taxon>Mucoromycota</taxon>
        <taxon>Mucoromycotina</taxon>
        <taxon>Endogonomycetes</taxon>
        <taxon>Endogonales</taxon>
        <taxon>Endogonaceae</taxon>
        <taxon>Jimgerdemannia</taxon>
    </lineage>
</organism>
<dbReference type="Gene3D" id="3.10.20.90">
    <property type="entry name" value="Phosphatidylinositol 3-kinase Catalytic Subunit, Chain A, domain 1"/>
    <property type="match status" value="1"/>
</dbReference>
<dbReference type="Pfam" id="PF00240">
    <property type="entry name" value="ubiquitin"/>
    <property type="match status" value="1"/>
</dbReference>
<dbReference type="PANTHER" id="PTHR32097">
    <property type="entry name" value="CAMP-BINDING PROTEIN 1-RELATED"/>
    <property type="match status" value="1"/>
</dbReference>
<dbReference type="Gene3D" id="2.60.60.30">
    <property type="entry name" value="sav2460 like domains"/>
    <property type="match status" value="1"/>
</dbReference>
<keyword evidence="1" id="KW-1133">Transmembrane helix</keyword>
<keyword evidence="4" id="KW-1185">Reference proteome</keyword>
<sequence>MRCTRCSTDKLSIEFPQSPITDACEHIPTNCLRCLSARFKASSVVPGYTGKTCPECHMPLSDRDWIRFMEAIQDSDFVVDMAKIGVVTGARGVSPSIASHSTAGPLASYLGSVNNLPSSMDGVFYVVLLTGENFSFSLNAIRSVQALKIALQTKTKVEPLKQKLIFEGKDLDEYPQNSLAAYGIGSGSYVQLIIVLYAITPTSKIRNVIFRLYWGYPAHGADYLDGHHEIIADLANLPQDVQHLYFVLSAWKSPTIGHFPNPSFQMFDKEKPTKQLCQYCIEKAANSQAVILCCVSRTRQGWEVKVDGRLSAGNA</sequence>
<dbReference type="InterPro" id="IPR051324">
    <property type="entry name" value="Stress/Tellurium_Resist"/>
</dbReference>
<feature type="non-terminal residue" evidence="3">
    <location>
        <position position="315"/>
    </location>
</feature>
<keyword evidence="1" id="KW-0472">Membrane</keyword>
<dbReference type="Pfam" id="PF02342">
    <property type="entry name" value="TerD"/>
    <property type="match status" value="1"/>
</dbReference>
<feature type="domain" description="Ubiquitin-like" evidence="2">
    <location>
        <begin position="124"/>
        <end position="194"/>
    </location>
</feature>
<dbReference type="InterPro" id="IPR029071">
    <property type="entry name" value="Ubiquitin-like_domsf"/>
</dbReference>
<feature type="transmembrane region" description="Helical" evidence="1">
    <location>
        <begin position="179"/>
        <end position="199"/>
    </location>
</feature>
<dbReference type="AlphaFoldDB" id="A0A433DKA0"/>
<gene>
    <name evidence="3" type="ORF">BC936DRAFT_148834</name>
</gene>
<evidence type="ECO:0000259" key="2">
    <source>
        <dbReference type="PROSITE" id="PS50053"/>
    </source>
</evidence>
<dbReference type="SUPFAM" id="SSF54236">
    <property type="entry name" value="Ubiquitin-like"/>
    <property type="match status" value="1"/>
</dbReference>
<dbReference type="PROSITE" id="PS50053">
    <property type="entry name" value="UBIQUITIN_2"/>
    <property type="match status" value="1"/>
</dbReference>
<comment type="caution">
    <text evidence="3">The sequence shown here is derived from an EMBL/GenBank/DDBJ whole genome shotgun (WGS) entry which is preliminary data.</text>
</comment>
<evidence type="ECO:0000313" key="3">
    <source>
        <dbReference type="EMBL" id="RUP51298.1"/>
    </source>
</evidence>
<protein>
    <recommendedName>
        <fullName evidence="2">Ubiquitin-like domain-containing protein</fullName>
    </recommendedName>
</protein>
<dbReference type="Proteomes" id="UP000268093">
    <property type="component" value="Unassembled WGS sequence"/>
</dbReference>
<dbReference type="CDD" id="cd17039">
    <property type="entry name" value="Ubl_ubiquitin_like"/>
    <property type="match status" value="1"/>
</dbReference>
<dbReference type="OrthoDB" id="2318873at2759"/>
<keyword evidence="1" id="KW-0812">Transmembrane</keyword>
<dbReference type="InterPro" id="IPR003325">
    <property type="entry name" value="TerD"/>
</dbReference>
<evidence type="ECO:0000313" key="4">
    <source>
        <dbReference type="Proteomes" id="UP000268093"/>
    </source>
</evidence>
<dbReference type="PANTHER" id="PTHR32097:SF17">
    <property type="entry name" value="CAMP-BINDING PROTEIN 1-RELATED"/>
    <property type="match status" value="1"/>
</dbReference>